<name>A0A212L7C0_9BACT</name>
<dbReference type="AlphaFoldDB" id="A0A212L7C0"/>
<evidence type="ECO:0000313" key="1">
    <source>
        <dbReference type="EMBL" id="SCM73436.1"/>
    </source>
</evidence>
<proteinExistence type="predicted"/>
<dbReference type="EMBL" id="FMJC01000002">
    <property type="protein sequence ID" value="SCM73436.1"/>
    <property type="molecule type" value="Genomic_DNA"/>
</dbReference>
<protein>
    <submittedName>
        <fullName evidence="1">Uncharacterized protein</fullName>
    </submittedName>
</protein>
<gene>
    <name evidence="1" type="ORF">KL86DES1_21298</name>
</gene>
<reference evidence="1" key="1">
    <citation type="submission" date="2016-08" db="EMBL/GenBank/DDBJ databases">
        <authorList>
            <person name="Seilhamer J.J."/>
        </authorList>
    </citation>
    <scope>NUCLEOTIDE SEQUENCE</scope>
    <source>
        <strain evidence="1">86-1</strain>
    </source>
</reference>
<organism evidence="1">
    <name type="scientific">uncultured Desulfovibrio sp</name>
    <dbReference type="NCBI Taxonomy" id="167968"/>
    <lineage>
        <taxon>Bacteria</taxon>
        <taxon>Pseudomonadati</taxon>
        <taxon>Thermodesulfobacteriota</taxon>
        <taxon>Desulfovibrionia</taxon>
        <taxon>Desulfovibrionales</taxon>
        <taxon>Desulfovibrionaceae</taxon>
        <taxon>Desulfovibrio</taxon>
        <taxon>environmental samples</taxon>
    </lineage>
</organism>
<sequence>MVHAPYGQRLALLAWRGILKCFVGERRERRALRQKRATVECFVGEVCGWPVDGDVECFVGEETLLQKGLLPHAPTP</sequence>
<accession>A0A212L7C0</accession>